<dbReference type="SUPFAM" id="SSF82171">
    <property type="entry name" value="DPP6 N-terminal domain-like"/>
    <property type="match status" value="1"/>
</dbReference>
<evidence type="ECO:0000256" key="6">
    <source>
        <dbReference type="SAM" id="MobiDB-lite"/>
    </source>
</evidence>
<dbReference type="SUPFAM" id="SSF48452">
    <property type="entry name" value="TPR-like"/>
    <property type="match status" value="1"/>
</dbReference>
<evidence type="ECO:0000313" key="9">
    <source>
        <dbReference type="Proteomes" id="UP000824267"/>
    </source>
</evidence>
<evidence type="ECO:0000313" key="8">
    <source>
        <dbReference type="EMBL" id="HIW87552.1"/>
    </source>
</evidence>
<dbReference type="InterPro" id="IPR011990">
    <property type="entry name" value="TPR-like_helical_dom_sf"/>
</dbReference>
<dbReference type="Pfam" id="PF07676">
    <property type="entry name" value="PD40"/>
    <property type="match status" value="4"/>
</dbReference>
<dbReference type="Pfam" id="PF00691">
    <property type="entry name" value="OmpA"/>
    <property type="match status" value="1"/>
</dbReference>
<protein>
    <submittedName>
        <fullName evidence="8">OmpA family protein</fullName>
    </submittedName>
</protein>
<reference evidence="8" key="2">
    <citation type="submission" date="2021-04" db="EMBL/GenBank/DDBJ databases">
        <authorList>
            <person name="Gilroy R."/>
        </authorList>
    </citation>
    <scope>NUCLEOTIDE SEQUENCE</scope>
    <source>
        <strain evidence="8">Gambia16-930</strain>
    </source>
</reference>
<evidence type="ECO:0000256" key="2">
    <source>
        <dbReference type="ARBA" id="ARBA00023136"/>
    </source>
</evidence>
<reference evidence="8" key="1">
    <citation type="journal article" date="2021" name="PeerJ">
        <title>Extensive microbial diversity within the chicken gut microbiome revealed by metagenomics and culture.</title>
        <authorList>
            <person name="Gilroy R."/>
            <person name="Ravi A."/>
            <person name="Getino M."/>
            <person name="Pursley I."/>
            <person name="Horton D.L."/>
            <person name="Alikhan N.F."/>
            <person name="Baker D."/>
            <person name="Gharbi K."/>
            <person name="Hall N."/>
            <person name="Watson M."/>
            <person name="Adriaenssens E.M."/>
            <person name="Foster-Nyarko E."/>
            <person name="Jarju S."/>
            <person name="Secka A."/>
            <person name="Antonio M."/>
            <person name="Oren A."/>
            <person name="Chaudhuri R.R."/>
            <person name="La Ragione R."/>
            <person name="Hildebrand F."/>
            <person name="Pallen M.J."/>
        </authorList>
    </citation>
    <scope>NUCLEOTIDE SEQUENCE</scope>
    <source>
        <strain evidence="8">Gambia16-930</strain>
    </source>
</reference>
<dbReference type="Gene3D" id="1.25.40.10">
    <property type="entry name" value="Tetratricopeptide repeat domain"/>
    <property type="match status" value="1"/>
</dbReference>
<dbReference type="InterPro" id="IPR050330">
    <property type="entry name" value="Bact_OuterMem_StrucFunc"/>
</dbReference>
<gene>
    <name evidence="8" type="ORF">IAC47_04670</name>
</gene>
<dbReference type="CDD" id="cd07185">
    <property type="entry name" value="OmpA_C-like"/>
    <property type="match status" value="1"/>
</dbReference>
<dbReference type="AlphaFoldDB" id="A0A9D1UH20"/>
<sequence>MRKEILLFIGLCLFVPFGISAQSKAEKKFERAVAMMAKTEYDKAEKLLLDIISDHDDFQPAYLALGEMYYAEKSFEKAKGMLLEVERIDDKYDFNAYMKLSDIYSREEKYDSAIVYLEKYLSLVPDSERYAERREEALHLISCFRFRIEALDNPVEFNPKNMGPNINSENNEYLPTMTADRSELLITRQILFNDGRQPEEDFYMSVRTEDEWDKARKVFDVLNSENNEGAGCISPDGRFIYFTRCYAQDGLGSCDIYVSERLGDKWGEPRNLGKNVNSPYWDAQPSIASDGRTLFFVSNREGGYGQSDIYYSYLQDNGEWTKAKNCGKVINTKGKELSPFIHPSNGRLYFASDYHCGMGGMDIFYSVLDNGRFVSVENMGYPINTSADETSLVVSPLGDYAIYASEREGGYGGLDLYAFELYDKARPVAVTYMKGNVRDRETGRAVKARLQVRDLSTGRIATESVSDSVNGHYLICLPIGKQYALAAQSPSYMFHSENFSLEGHNPEQAFEKDLELVPIVVGNSVVLKNIFYATDSYELLESSFVELNTLVRLLEDNPTLSIVVEGHTDNQGSEQYNMTLSEKRAGAVVDYLKEKGIESARLQAKGYGFSRPLETNDTEEGRAKNRRTEIKITGK</sequence>
<dbReference type="PROSITE" id="PS50005">
    <property type="entry name" value="TPR"/>
    <property type="match status" value="1"/>
</dbReference>
<evidence type="ECO:0000256" key="4">
    <source>
        <dbReference type="PROSITE-ProRule" id="PRU00339"/>
    </source>
</evidence>
<name>A0A9D1UH20_9BACT</name>
<dbReference type="InterPro" id="IPR006690">
    <property type="entry name" value="OMPA-like_CS"/>
</dbReference>
<feature type="region of interest" description="Disordered" evidence="6">
    <location>
        <begin position="610"/>
        <end position="635"/>
    </location>
</feature>
<accession>A0A9D1UH20</accession>
<evidence type="ECO:0000259" key="7">
    <source>
        <dbReference type="PROSITE" id="PS51123"/>
    </source>
</evidence>
<dbReference type="Gene3D" id="2.120.10.30">
    <property type="entry name" value="TolB, C-terminal domain"/>
    <property type="match status" value="1"/>
</dbReference>
<dbReference type="GO" id="GO:0009279">
    <property type="term" value="C:cell outer membrane"/>
    <property type="evidence" value="ECO:0007669"/>
    <property type="project" value="UniProtKB-SubCell"/>
</dbReference>
<dbReference type="PROSITE" id="PS51123">
    <property type="entry name" value="OMPA_2"/>
    <property type="match status" value="1"/>
</dbReference>
<comment type="subcellular location">
    <subcellularLocation>
        <location evidence="1">Cell outer membrane</location>
    </subcellularLocation>
</comment>
<dbReference type="Gene3D" id="3.30.1330.60">
    <property type="entry name" value="OmpA-like domain"/>
    <property type="match status" value="1"/>
</dbReference>
<keyword evidence="3" id="KW-0998">Cell outer membrane</keyword>
<dbReference type="SUPFAM" id="SSF103088">
    <property type="entry name" value="OmpA-like"/>
    <property type="match status" value="1"/>
</dbReference>
<organism evidence="8 9">
    <name type="scientific">Candidatus Onthomorpha intestinigallinarum</name>
    <dbReference type="NCBI Taxonomy" id="2840880"/>
    <lineage>
        <taxon>Bacteria</taxon>
        <taxon>Pseudomonadati</taxon>
        <taxon>Bacteroidota</taxon>
        <taxon>Bacteroidia</taxon>
        <taxon>Bacteroidales</taxon>
        <taxon>Candidatus Onthomorpha</taxon>
    </lineage>
</organism>
<feature type="compositionally biased region" description="Basic and acidic residues" evidence="6">
    <location>
        <begin position="619"/>
        <end position="635"/>
    </location>
</feature>
<evidence type="ECO:0000256" key="1">
    <source>
        <dbReference type="ARBA" id="ARBA00004442"/>
    </source>
</evidence>
<feature type="repeat" description="TPR" evidence="4">
    <location>
        <begin position="94"/>
        <end position="127"/>
    </location>
</feature>
<dbReference type="PRINTS" id="PR01023">
    <property type="entry name" value="NAFLGMOTY"/>
</dbReference>
<dbReference type="PANTHER" id="PTHR30329">
    <property type="entry name" value="STATOR ELEMENT OF FLAGELLAR MOTOR COMPLEX"/>
    <property type="match status" value="1"/>
</dbReference>
<evidence type="ECO:0000256" key="3">
    <source>
        <dbReference type="ARBA" id="ARBA00023237"/>
    </source>
</evidence>
<dbReference type="InterPro" id="IPR011659">
    <property type="entry name" value="WD40"/>
</dbReference>
<dbReference type="CDD" id="cd15482">
    <property type="entry name" value="Sialidase_non-viral"/>
    <property type="match status" value="1"/>
</dbReference>
<dbReference type="InterPro" id="IPR019734">
    <property type="entry name" value="TPR_rpt"/>
</dbReference>
<feature type="domain" description="OmpA-like" evidence="7">
    <location>
        <begin position="521"/>
        <end position="635"/>
    </location>
</feature>
<dbReference type="InterPro" id="IPR006665">
    <property type="entry name" value="OmpA-like"/>
</dbReference>
<dbReference type="PROSITE" id="PS01068">
    <property type="entry name" value="OMPA_1"/>
    <property type="match status" value="1"/>
</dbReference>
<dbReference type="PANTHER" id="PTHR30329:SF21">
    <property type="entry name" value="LIPOPROTEIN YIAD-RELATED"/>
    <property type="match status" value="1"/>
</dbReference>
<comment type="caution">
    <text evidence="8">The sequence shown here is derived from an EMBL/GenBank/DDBJ whole genome shotgun (WGS) entry which is preliminary data.</text>
</comment>
<dbReference type="PRINTS" id="PR01021">
    <property type="entry name" value="OMPADOMAIN"/>
</dbReference>
<dbReference type="Proteomes" id="UP000824267">
    <property type="component" value="Unassembled WGS sequence"/>
</dbReference>
<dbReference type="InterPro" id="IPR011042">
    <property type="entry name" value="6-blade_b-propeller_TolB-like"/>
</dbReference>
<dbReference type="EMBL" id="DXGG01000149">
    <property type="protein sequence ID" value="HIW87552.1"/>
    <property type="molecule type" value="Genomic_DNA"/>
</dbReference>
<dbReference type="InterPro" id="IPR036737">
    <property type="entry name" value="OmpA-like_sf"/>
</dbReference>
<dbReference type="InterPro" id="IPR006664">
    <property type="entry name" value="OMP_bac"/>
</dbReference>
<keyword evidence="2 5" id="KW-0472">Membrane</keyword>
<keyword evidence="4" id="KW-0802">TPR repeat</keyword>
<proteinExistence type="predicted"/>
<evidence type="ECO:0000256" key="5">
    <source>
        <dbReference type="PROSITE-ProRule" id="PRU00473"/>
    </source>
</evidence>